<evidence type="ECO:0000313" key="3">
    <source>
        <dbReference type="Proteomes" id="UP000593735"/>
    </source>
</evidence>
<dbReference type="AlphaFoldDB" id="A0A7S7M9Q0"/>
<proteinExistence type="predicted"/>
<gene>
    <name evidence="2" type="ORF">INP52_03920</name>
</gene>
<dbReference type="Proteomes" id="UP000593735">
    <property type="component" value="Chromosome"/>
</dbReference>
<accession>A0A7S7M9Q0</accession>
<protein>
    <recommendedName>
        <fullName evidence="4">Transmembrane protein</fullName>
    </recommendedName>
</protein>
<name>A0A7S7M9Q0_9ACTN</name>
<keyword evidence="1" id="KW-0472">Membrane</keyword>
<reference evidence="2 3" key="1">
    <citation type="submission" date="2020-10" db="EMBL/GenBank/DDBJ databases">
        <title>Olsenella immobilis sp.nov., isolated from the mud in a fermentation cellar used for the production of Chinese strong-flavoured liquor.</title>
        <authorList>
            <person name="Lu L."/>
        </authorList>
    </citation>
    <scope>NUCLEOTIDE SEQUENCE [LARGE SCALE GENOMIC DNA]</scope>
    <source>
        <strain evidence="2 3">LZLJ-2</strain>
    </source>
</reference>
<feature type="transmembrane region" description="Helical" evidence="1">
    <location>
        <begin position="75"/>
        <end position="95"/>
    </location>
</feature>
<keyword evidence="1" id="KW-1133">Transmembrane helix</keyword>
<keyword evidence="3" id="KW-1185">Reference proteome</keyword>
<feature type="transmembrane region" description="Helical" evidence="1">
    <location>
        <begin position="43"/>
        <end position="63"/>
    </location>
</feature>
<evidence type="ECO:0000256" key="1">
    <source>
        <dbReference type="SAM" id="Phobius"/>
    </source>
</evidence>
<dbReference type="KEGG" id="tio:INP52_03920"/>
<sequence>MSPERKTLKIVCFLSAAAAIACVVAGCLALVSADARPQPLGIVGGVLALLAGVAAWALCVLGIRGANRPSSAGGARAAGIVAAVVGCAAAVAGVLSGSAGIAVAVTSALAGMLAIAGTVYAHRVLEQSRR</sequence>
<evidence type="ECO:0000313" key="2">
    <source>
        <dbReference type="EMBL" id="QOY61344.1"/>
    </source>
</evidence>
<dbReference type="RefSeq" id="WP_194372583.1">
    <property type="nucleotide sequence ID" value="NZ_CP063767.1"/>
</dbReference>
<organism evidence="2 3">
    <name type="scientific">Thermophilibacter immobilis</name>
    <dbReference type="NCBI Taxonomy" id="2779519"/>
    <lineage>
        <taxon>Bacteria</taxon>
        <taxon>Bacillati</taxon>
        <taxon>Actinomycetota</taxon>
        <taxon>Coriobacteriia</taxon>
        <taxon>Coriobacteriales</taxon>
        <taxon>Atopobiaceae</taxon>
        <taxon>Thermophilibacter</taxon>
    </lineage>
</organism>
<feature type="transmembrane region" description="Helical" evidence="1">
    <location>
        <begin position="101"/>
        <end position="121"/>
    </location>
</feature>
<evidence type="ECO:0008006" key="4">
    <source>
        <dbReference type="Google" id="ProtNLM"/>
    </source>
</evidence>
<dbReference type="EMBL" id="CP063767">
    <property type="protein sequence ID" value="QOY61344.1"/>
    <property type="molecule type" value="Genomic_DNA"/>
</dbReference>
<dbReference type="PROSITE" id="PS51257">
    <property type="entry name" value="PROKAR_LIPOPROTEIN"/>
    <property type="match status" value="1"/>
</dbReference>
<keyword evidence="1" id="KW-0812">Transmembrane</keyword>